<dbReference type="Proteomes" id="UP001160390">
    <property type="component" value="Unassembled WGS sequence"/>
</dbReference>
<dbReference type="InterPro" id="IPR036259">
    <property type="entry name" value="MFS_trans_sf"/>
</dbReference>
<comment type="subcellular location">
    <subcellularLocation>
        <location evidence="1">Membrane</location>
        <topology evidence="1">Multi-pass membrane protein</topology>
    </subcellularLocation>
</comment>
<reference evidence="9" key="1">
    <citation type="submission" date="2023-01" db="EMBL/GenBank/DDBJ databases">
        <authorList>
            <person name="Piombo E."/>
        </authorList>
    </citation>
    <scope>NUCLEOTIDE SEQUENCE</scope>
</reference>
<dbReference type="PANTHER" id="PTHR43791:SF35">
    <property type="entry name" value="MAJOR FACILITATOR SUPERFAMILY (MFS) PROFILE DOMAIN-CONTAINING PROTEIN"/>
    <property type="match status" value="1"/>
</dbReference>
<dbReference type="EMBL" id="CABFNP030001109">
    <property type="protein sequence ID" value="CAI6091350.1"/>
    <property type="molecule type" value="Genomic_DNA"/>
</dbReference>
<evidence type="ECO:0000256" key="3">
    <source>
        <dbReference type="ARBA" id="ARBA00022692"/>
    </source>
</evidence>
<sequence>MEESHEEGKKTCKAQESNNVDDIEATEPAKTIRTHHDDEGMKVIAAYAGDTEWAEEEEKKLVRKIDFRLLTILTVSYGLQFYDKTMLGQAAIFGLRTDLDLNVGDRYSFSSSIFYIGFLVGAVPATLMAQRFPVERVIFGIVCLWGACLMMTAACQSWQTLYVQRFFLGLLEAGVSPMFMMAVGSFYTKGEQAVRQGVWYSSTGFVSIFSPLVNYGLGHINSGALKSWQYMFLFAGGITVLWSFVLLFTFPPDPVRIKGFSDRERFIAIARLRTNNAGIRNTHFKAAQFYELLCDIKFWILFAMGFLNQIPNGPGSTFLPIIISGFGFSTFNSLLLYMPYGFIAGIGCFGLPFLAYKFPNKRCFIIISGYLTTIIASSLLWKLPRDGQGALLFSCYLFPFWGGSFAVIMGLATANNAGYTKRSVASSGLFVGYCLGNVVAPLLFKTTEAPTFAHGWTSVLACICVAAGLTLVYRQICVWENNKRDSAGIAEAFDHALNDDFTDKSNLQFRYTY</sequence>
<feature type="transmembrane region" description="Helical" evidence="7">
    <location>
        <begin position="389"/>
        <end position="412"/>
    </location>
</feature>
<keyword evidence="5 7" id="KW-0472">Membrane</keyword>
<comment type="caution">
    <text evidence="9">The sequence shown here is derived from an EMBL/GenBank/DDBJ whole genome shotgun (WGS) entry which is preliminary data.</text>
</comment>
<feature type="transmembrane region" description="Helical" evidence="7">
    <location>
        <begin position="198"/>
        <end position="218"/>
    </location>
</feature>
<dbReference type="GO" id="GO:0016020">
    <property type="term" value="C:membrane"/>
    <property type="evidence" value="ECO:0007669"/>
    <property type="project" value="UniProtKB-SubCell"/>
</dbReference>
<feature type="transmembrane region" description="Helical" evidence="7">
    <location>
        <begin position="456"/>
        <end position="474"/>
    </location>
</feature>
<feature type="transmembrane region" description="Helical" evidence="7">
    <location>
        <begin position="137"/>
        <end position="154"/>
    </location>
</feature>
<dbReference type="InterPro" id="IPR011701">
    <property type="entry name" value="MFS"/>
</dbReference>
<evidence type="ECO:0000256" key="6">
    <source>
        <dbReference type="SAM" id="MobiDB-lite"/>
    </source>
</evidence>
<feature type="transmembrane region" description="Helical" evidence="7">
    <location>
        <begin position="107"/>
        <end position="125"/>
    </location>
</feature>
<keyword evidence="2" id="KW-0813">Transport</keyword>
<gene>
    <name evidence="9" type="ORF">CCHLO57077_00018791</name>
</gene>
<evidence type="ECO:0000259" key="8">
    <source>
        <dbReference type="PROSITE" id="PS50850"/>
    </source>
</evidence>
<dbReference type="InterPro" id="IPR020846">
    <property type="entry name" value="MFS_dom"/>
</dbReference>
<organism evidence="9 10">
    <name type="scientific">Clonostachys chloroleuca</name>
    <dbReference type="NCBI Taxonomy" id="1926264"/>
    <lineage>
        <taxon>Eukaryota</taxon>
        <taxon>Fungi</taxon>
        <taxon>Dikarya</taxon>
        <taxon>Ascomycota</taxon>
        <taxon>Pezizomycotina</taxon>
        <taxon>Sordariomycetes</taxon>
        <taxon>Hypocreomycetidae</taxon>
        <taxon>Hypocreales</taxon>
        <taxon>Bionectriaceae</taxon>
        <taxon>Clonostachys</taxon>
    </lineage>
</organism>
<dbReference type="SUPFAM" id="SSF103473">
    <property type="entry name" value="MFS general substrate transporter"/>
    <property type="match status" value="1"/>
</dbReference>
<evidence type="ECO:0000256" key="2">
    <source>
        <dbReference type="ARBA" id="ARBA00022448"/>
    </source>
</evidence>
<accession>A0AA35Q4L8</accession>
<dbReference type="GO" id="GO:0022857">
    <property type="term" value="F:transmembrane transporter activity"/>
    <property type="evidence" value="ECO:0007669"/>
    <property type="project" value="InterPro"/>
</dbReference>
<dbReference type="PROSITE" id="PS50850">
    <property type="entry name" value="MFS"/>
    <property type="match status" value="1"/>
</dbReference>
<evidence type="ECO:0000313" key="9">
    <source>
        <dbReference type="EMBL" id="CAI6091350.1"/>
    </source>
</evidence>
<evidence type="ECO:0000256" key="1">
    <source>
        <dbReference type="ARBA" id="ARBA00004141"/>
    </source>
</evidence>
<name>A0AA35Q4L8_9HYPO</name>
<feature type="region of interest" description="Disordered" evidence="6">
    <location>
        <begin position="1"/>
        <end position="34"/>
    </location>
</feature>
<feature type="transmembrane region" description="Helical" evidence="7">
    <location>
        <begin position="230"/>
        <end position="250"/>
    </location>
</feature>
<dbReference type="Gene3D" id="1.20.1250.20">
    <property type="entry name" value="MFS general substrate transporter like domains"/>
    <property type="match status" value="2"/>
</dbReference>
<feature type="compositionally biased region" description="Basic and acidic residues" evidence="6">
    <location>
        <begin position="1"/>
        <end position="10"/>
    </location>
</feature>
<feature type="transmembrane region" description="Helical" evidence="7">
    <location>
        <begin position="334"/>
        <end position="356"/>
    </location>
</feature>
<evidence type="ECO:0000256" key="5">
    <source>
        <dbReference type="ARBA" id="ARBA00023136"/>
    </source>
</evidence>
<dbReference type="AlphaFoldDB" id="A0AA35Q4L8"/>
<keyword evidence="3 7" id="KW-0812">Transmembrane</keyword>
<dbReference type="PANTHER" id="PTHR43791">
    <property type="entry name" value="PERMEASE-RELATED"/>
    <property type="match status" value="1"/>
</dbReference>
<evidence type="ECO:0000256" key="7">
    <source>
        <dbReference type="SAM" id="Phobius"/>
    </source>
</evidence>
<proteinExistence type="predicted"/>
<feature type="transmembrane region" description="Helical" evidence="7">
    <location>
        <begin position="166"/>
        <end position="186"/>
    </location>
</feature>
<protein>
    <recommendedName>
        <fullName evidence="8">Major facilitator superfamily (MFS) profile domain-containing protein</fullName>
    </recommendedName>
</protein>
<keyword evidence="4 7" id="KW-1133">Transmembrane helix</keyword>
<feature type="transmembrane region" description="Helical" evidence="7">
    <location>
        <begin position="424"/>
        <end position="444"/>
    </location>
</feature>
<evidence type="ECO:0000313" key="10">
    <source>
        <dbReference type="Proteomes" id="UP001160390"/>
    </source>
</evidence>
<feature type="domain" description="Major facilitator superfamily (MFS) profile" evidence="8">
    <location>
        <begin position="69"/>
        <end position="482"/>
    </location>
</feature>
<dbReference type="Pfam" id="PF07690">
    <property type="entry name" value="MFS_1"/>
    <property type="match status" value="1"/>
</dbReference>
<keyword evidence="10" id="KW-1185">Reference proteome</keyword>
<evidence type="ECO:0000256" key="4">
    <source>
        <dbReference type="ARBA" id="ARBA00022989"/>
    </source>
</evidence>
<feature type="transmembrane region" description="Helical" evidence="7">
    <location>
        <begin position="363"/>
        <end position="383"/>
    </location>
</feature>